<sequence length="508" mass="52734">MSLTLAIFAIILAVTLAITYWAAKRTRTTSDFYAAGSSLTAAQNGFALAGDWCSAAAFLGFTGLTALYGMDGAFYALGPLVAFCTVLFMIAEPLRNAGKYTLGDIILYRMQTRPSLLAAITGTIVVNFAYLTPQMAGAGVLIRLLTGIPYDVAVVLVGIAMILYVAFGGMLATTWVQIVKAGLMLAAAVIVLALALGAVGFDPTALFGRAEAAYGAKFLAPGNYLKNPFDEVSLGLGYVLGLAGLPHVMTRFYTVPDAKTARRSVIWVMFLAGGFFLATTLLGLAATDLVGQDALRAADKGGNLTLPLLAQYLGGGAGSFGGELMLGFVSAVAVATILAVVSALTLSTSGAICHDFYVNWVRRGQVDERRQIQIARVSSVAIGVLAIALGILAQGINVAVLVILAICVAASANFPVLVLSLFWRRFNTGGVVGGILFGLVSSVVLALLGPAMRGADAIWPLVNPTVVSLPLGFLGAVLGTLLAGRDPANEARFDDVLLRVHTGLAADS</sequence>
<keyword evidence="4" id="KW-1003">Cell membrane</keyword>
<dbReference type="NCBIfam" id="TIGR00813">
    <property type="entry name" value="sss"/>
    <property type="match status" value="1"/>
</dbReference>
<name>A0A8J3E4Y4_9PROT</name>
<comment type="caution">
    <text evidence="14">The sequence shown here is derived from an EMBL/GenBank/DDBJ whole genome shotgun (WGS) entry which is preliminary data.</text>
</comment>
<feature type="transmembrane region" description="Helical" evidence="13">
    <location>
        <begin position="374"/>
        <end position="393"/>
    </location>
</feature>
<accession>A0A8J3E4Y4</accession>
<reference evidence="14" key="2">
    <citation type="submission" date="2020-09" db="EMBL/GenBank/DDBJ databases">
        <authorList>
            <person name="Sun Q."/>
            <person name="Zhou Y."/>
        </authorList>
    </citation>
    <scope>NUCLEOTIDE SEQUENCE</scope>
    <source>
        <strain evidence="14">CGMCC 1.15725</strain>
    </source>
</reference>
<feature type="transmembrane region" description="Helical" evidence="13">
    <location>
        <begin position="152"/>
        <end position="176"/>
    </location>
</feature>
<keyword evidence="11" id="KW-0739">Sodium transport</keyword>
<evidence type="ECO:0000256" key="10">
    <source>
        <dbReference type="ARBA" id="ARBA00023136"/>
    </source>
</evidence>
<dbReference type="GO" id="GO:0015123">
    <property type="term" value="F:acetate transmembrane transporter activity"/>
    <property type="evidence" value="ECO:0007669"/>
    <property type="project" value="TreeGrafter"/>
</dbReference>
<evidence type="ECO:0000256" key="13">
    <source>
        <dbReference type="SAM" id="Phobius"/>
    </source>
</evidence>
<dbReference type="Pfam" id="PF00474">
    <property type="entry name" value="SSF"/>
    <property type="match status" value="1"/>
</dbReference>
<feature type="transmembrane region" description="Helical" evidence="13">
    <location>
        <begin position="265"/>
        <end position="286"/>
    </location>
</feature>
<feature type="transmembrane region" description="Helical" evidence="13">
    <location>
        <begin position="399"/>
        <end position="423"/>
    </location>
</feature>
<keyword evidence="9" id="KW-0406">Ion transport</keyword>
<dbReference type="PANTHER" id="PTHR48086:SF6">
    <property type="entry name" value="CATION_ACETATE SYMPORTER ACTP"/>
    <property type="match status" value="1"/>
</dbReference>
<feature type="transmembrane region" description="Helical" evidence="13">
    <location>
        <begin position="44"/>
        <end position="68"/>
    </location>
</feature>
<proteinExistence type="inferred from homology"/>
<dbReference type="AlphaFoldDB" id="A0A8J3E4Y4"/>
<feature type="transmembrane region" description="Helical" evidence="13">
    <location>
        <begin position="461"/>
        <end position="483"/>
    </location>
</feature>
<evidence type="ECO:0000256" key="3">
    <source>
        <dbReference type="ARBA" id="ARBA00022448"/>
    </source>
</evidence>
<reference evidence="14" key="1">
    <citation type="journal article" date="2014" name="Int. J. Syst. Evol. Microbiol.">
        <title>Complete genome sequence of Corynebacterium casei LMG S-19264T (=DSM 44701T), isolated from a smear-ripened cheese.</title>
        <authorList>
            <consortium name="US DOE Joint Genome Institute (JGI-PGF)"/>
            <person name="Walter F."/>
            <person name="Albersmeier A."/>
            <person name="Kalinowski J."/>
            <person name="Ruckert C."/>
        </authorList>
    </citation>
    <scope>NUCLEOTIDE SEQUENCE</scope>
    <source>
        <strain evidence="14">CGMCC 1.15725</strain>
    </source>
</reference>
<feature type="transmembrane region" description="Helical" evidence="13">
    <location>
        <begin position="430"/>
        <end position="449"/>
    </location>
</feature>
<keyword evidence="7 13" id="KW-1133">Transmembrane helix</keyword>
<evidence type="ECO:0000256" key="5">
    <source>
        <dbReference type="ARBA" id="ARBA00022692"/>
    </source>
</evidence>
<organism evidence="14 15">
    <name type="scientific">Aliidongia dinghuensis</name>
    <dbReference type="NCBI Taxonomy" id="1867774"/>
    <lineage>
        <taxon>Bacteria</taxon>
        <taxon>Pseudomonadati</taxon>
        <taxon>Pseudomonadota</taxon>
        <taxon>Alphaproteobacteria</taxon>
        <taxon>Rhodospirillales</taxon>
        <taxon>Dongiaceae</taxon>
        <taxon>Aliidongia</taxon>
    </lineage>
</organism>
<evidence type="ECO:0000256" key="11">
    <source>
        <dbReference type="ARBA" id="ARBA00023201"/>
    </source>
</evidence>
<feature type="transmembrane region" description="Helical" evidence="13">
    <location>
        <begin position="74"/>
        <end position="94"/>
    </location>
</feature>
<keyword evidence="6" id="KW-0769">Symport</keyword>
<feature type="transmembrane region" description="Helical" evidence="13">
    <location>
        <begin position="232"/>
        <end position="253"/>
    </location>
</feature>
<dbReference type="GO" id="GO:0005886">
    <property type="term" value="C:plasma membrane"/>
    <property type="evidence" value="ECO:0007669"/>
    <property type="project" value="UniProtKB-SubCell"/>
</dbReference>
<dbReference type="InterPro" id="IPR018212">
    <property type="entry name" value="Na/solute_symporter_CS"/>
</dbReference>
<evidence type="ECO:0000256" key="9">
    <source>
        <dbReference type="ARBA" id="ARBA00023065"/>
    </source>
</evidence>
<dbReference type="GO" id="GO:0006847">
    <property type="term" value="P:plasma membrane acetate transport"/>
    <property type="evidence" value="ECO:0007669"/>
    <property type="project" value="TreeGrafter"/>
</dbReference>
<dbReference type="PANTHER" id="PTHR48086">
    <property type="entry name" value="SODIUM/PROLINE SYMPORTER-RELATED"/>
    <property type="match status" value="1"/>
</dbReference>
<feature type="transmembrane region" description="Helical" evidence="13">
    <location>
        <begin position="115"/>
        <end position="132"/>
    </location>
</feature>
<evidence type="ECO:0000256" key="12">
    <source>
        <dbReference type="RuleBase" id="RU362091"/>
    </source>
</evidence>
<gene>
    <name evidence="14" type="ORF">GCM10011611_56250</name>
</gene>
<dbReference type="GO" id="GO:0015293">
    <property type="term" value="F:symporter activity"/>
    <property type="evidence" value="ECO:0007669"/>
    <property type="project" value="UniProtKB-KW"/>
</dbReference>
<evidence type="ECO:0000313" key="15">
    <source>
        <dbReference type="Proteomes" id="UP000646365"/>
    </source>
</evidence>
<comment type="subcellular location">
    <subcellularLocation>
        <location evidence="1">Cell membrane</location>
        <topology evidence="1">Multi-pass membrane protein</topology>
    </subcellularLocation>
</comment>
<protein>
    <submittedName>
        <fullName evidence="14">Cation acetate symporter</fullName>
    </submittedName>
</protein>
<keyword evidence="5 13" id="KW-0812">Transmembrane</keyword>
<dbReference type="PROSITE" id="PS50283">
    <property type="entry name" value="NA_SOLUT_SYMP_3"/>
    <property type="match status" value="1"/>
</dbReference>
<feature type="transmembrane region" description="Helical" evidence="13">
    <location>
        <begin position="183"/>
        <end position="201"/>
    </location>
</feature>
<dbReference type="Proteomes" id="UP000646365">
    <property type="component" value="Unassembled WGS sequence"/>
</dbReference>
<keyword evidence="15" id="KW-1185">Reference proteome</keyword>
<dbReference type="GO" id="GO:0006814">
    <property type="term" value="P:sodium ion transport"/>
    <property type="evidence" value="ECO:0007669"/>
    <property type="project" value="UniProtKB-KW"/>
</dbReference>
<evidence type="ECO:0000256" key="7">
    <source>
        <dbReference type="ARBA" id="ARBA00022989"/>
    </source>
</evidence>
<comment type="similarity">
    <text evidence="2 12">Belongs to the sodium:solute symporter (SSF) (TC 2.A.21) family.</text>
</comment>
<dbReference type="InterPro" id="IPR038377">
    <property type="entry name" value="Na/Glc_symporter_sf"/>
</dbReference>
<dbReference type="InterPro" id="IPR001734">
    <property type="entry name" value="Na/solute_symporter"/>
</dbReference>
<keyword evidence="8" id="KW-0915">Sodium</keyword>
<dbReference type="EMBL" id="BMJQ01000019">
    <property type="protein sequence ID" value="GGF42555.1"/>
    <property type="molecule type" value="Genomic_DNA"/>
</dbReference>
<keyword evidence="3" id="KW-0813">Transport</keyword>
<dbReference type="Gene3D" id="1.20.1730.10">
    <property type="entry name" value="Sodium/glucose cotransporter"/>
    <property type="match status" value="1"/>
</dbReference>
<dbReference type="CDD" id="cd11480">
    <property type="entry name" value="SLC5sbd_u4"/>
    <property type="match status" value="1"/>
</dbReference>
<evidence type="ECO:0000256" key="8">
    <source>
        <dbReference type="ARBA" id="ARBA00023053"/>
    </source>
</evidence>
<keyword evidence="10 13" id="KW-0472">Membrane</keyword>
<evidence type="ECO:0000313" key="14">
    <source>
        <dbReference type="EMBL" id="GGF42555.1"/>
    </source>
</evidence>
<feature type="transmembrane region" description="Helical" evidence="13">
    <location>
        <begin position="328"/>
        <end position="353"/>
    </location>
</feature>
<evidence type="ECO:0000256" key="6">
    <source>
        <dbReference type="ARBA" id="ARBA00022847"/>
    </source>
</evidence>
<evidence type="ECO:0000256" key="4">
    <source>
        <dbReference type="ARBA" id="ARBA00022475"/>
    </source>
</evidence>
<evidence type="ECO:0000256" key="2">
    <source>
        <dbReference type="ARBA" id="ARBA00006434"/>
    </source>
</evidence>
<dbReference type="InterPro" id="IPR050277">
    <property type="entry name" value="Sodium:Solute_Symporter"/>
</dbReference>
<evidence type="ECO:0000256" key="1">
    <source>
        <dbReference type="ARBA" id="ARBA00004651"/>
    </source>
</evidence>
<feature type="transmembrane region" description="Helical" evidence="13">
    <location>
        <begin position="6"/>
        <end position="23"/>
    </location>
</feature>
<dbReference type="PROSITE" id="PS00456">
    <property type="entry name" value="NA_SOLUT_SYMP_1"/>
    <property type="match status" value="1"/>
</dbReference>
<dbReference type="RefSeq" id="WP_189051511.1">
    <property type="nucleotide sequence ID" value="NZ_BMJQ01000019.1"/>
</dbReference>